<dbReference type="Gene3D" id="3.40.50.1820">
    <property type="entry name" value="alpha/beta hydrolase"/>
    <property type="match status" value="1"/>
</dbReference>
<accession>A0A9P5NG72</accession>
<reference evidence="1" key="1">
    <citation type="submission" date="2020-11" db="EMBL/GenBank/DDBJ databases">
        <authorList>
            <consortium name="DOE Joint Genome Institute"/>
            <person name="Ahrendt S."/>
            <person name="Riley R."/>
            <person name="Andreopoulos W."/>
            <person name="LaButti K."/>
            <person name="Pangilinan J."/>
            <person name="Ruiz-duenas F.J."/>
            <person name="Barrasa J.M."/>
            <person name="Sanchez-Garcia M."/>
            <person name="Camarero S."/>
            <person name="Miyauchi S."/>
            <person name="Serrano A."/>
            <person name="Linde D."/>
            <person name="Babiker R."/>
            <person name="Drula E."/>
            <person name="Ayuso-Fernandez I."/>
            <person name="Pacheco R."/>
            <person name="Padilla G."/>
            <person name="Ferreira P."/>
            <person name="Barriuso J."/>
            <person name="Kellner H."/>
            <person name="Castanera R."/>
            <person name="Alfaro M."/>
            <person name="Ramirez L."/>
            <person name="Pisabarro A.G."/>
            <person name="Kuo A."/>
            <person name="Tritt A."/>
            <person name="Lipzen A."/>
            <person name="He G."/>
            <person name="Yan M."/>
            <person name="Ng V."/>
            <person name="Cullen D."/>
            <person name="Martin F."/>
            <person name="Rosso M.-N."/>
            <person name="Henrissat B."/>
            <person name="Hibbett D."/>
            <person name="Martinez A.T."/>
            <person name="Grigoriev I.V."/>
        </authorList>
    </citation>
    <scope>NUCLEOTIDE SEQUENCE</scope>
    <source>
        <strain evidence="1">AH 44721</strain>
    </source>
</reference>
<comment type="caution">
    <text evidence="1">The sequence shown here is derived from an EMBL/GenBank/DDBJ whole genome shotgun (WGS) entry which is preliminary data.</text>
</comment>
<evidence type="ECO:0000313" key="2">
    <source>
        <dbReference type="Proteomes" id="UP000724874"/>
    </source>
</evidence>
<dbReference type="InterPro" id="IPR029058">
    <property type="entry name" value="AB_hydrolase_fold"/>
</dbReference>
<evidence type="ECO:0000313" key="1">
    <source>
        <dbReference type="EMBL" id="KAF8883493.1"/>
    </source>
</evidence>
<name>A0A9P5NG72_GYMJU</name>
<gene>
    <name evidence="1" type="ORF">CPB84DRAFT_1827657</name>
</gene>
<protein>
    <submittedName>
        <fullName evidence="1">Uncharacterized protein</fullName>
    </submittedName>
</protein>
<organism evidence="1 2">
    <name type="scientific">Gymnopilus junonius</name>
    <name type="common">Spectacular rustgill mushroom</name>
    <name type="synonym">Gymnopilus spectabilis subsp. junonius</name>
    <dbReference type="NCBI Taxonomy" id="109634"/>
    <lineage>
        <taxon>Eukaryota</taxon>
        <taxon>Fungi</taxon>
        <taxon>Dikarya</taxon>
        <taxon>Basidiomycota</taxon>
        <taxon>Agaricomycotina</taxon>
        <taxon>Agaricomycetes</taxon>
        <taxon>Agaricomycetidae</taxon>
        <taxon>Agaricales</taxon>
        <taxon>Agaricineae</taxon>
        <taxon>Hymenogastraceae</taxon>
        <taxon>Gymnopilus</taxon>
    </lineage>
</organism>
<proteinExistence type="predicted"/>
<keyword evidence="2" id="KW-1185">Reference proteome</keyword>
<sequence length="281" mass="31067">MSGVFEPDKKLAEIARHNASKQEALVQTLVQQCLRDASLFFLAVIQKYSACDRLPLRMCRKLSTLETPITATRIILQSLTLFNSEFLLLWYDEIETLAFYCPFANAVVEPAYEYGNVPTTLKIVGKRYTKGSSSSSVRGLILIFIHCIGSPGLEWAAALAAFVESPRLKGRCIVPVGHSAGAGAMCLSGPYLYLAIILVEPSFLPRELFHSHQEERMLFRPEFVEKVVQDPAAESGKFPLITKINGSGYMVVQESPDKPALTIAEILDGICTDEIGRSSKF</sequence>
<dbReference type="Proteomes" id="UP000724874">
    <property type="component" value="Unassembled WGS sequence"/>
</dbReference>
<dbReference type="EMBL" id="JADNYJ010000115">
    <property type="protein sequence ID" value="KAF8883493.1"/>
    <property type="molecule type" value="Genomic_DNA"/>
</dbReference>
<dbReference type="AlphaFoldDB" id="A0A9P5NG72"/>